<keyword evidence="2" id="KW-1185">Reference proteome</keyword>
<evidence type="ECO:0000313" key="2">
    <source>
        <dbReference type="Proteomes" id="UP001229421"/>
    </source>
</evidence>
<evidence type="ECO:0000313" key="1">
    <source>
        <dbReference type="EMBL" id="KAK1423518.1"/>
    </source>
</evidence>
<gene>
    <name evidence="1" type="ORF">QVD17_18822</name>
</gene>
<dbReference type="EMBL" id="JAUHHV010000005">
    <property type="protein sequence ID" value="KAK1423518.1"/>
    <property type="molecule type" value="Genomic_DNA"/>
</dbReference>
<sequence length="96" mass="10812">MGFSHLSIDLRWILVRNKSLNCFVDDQLKMDEFVLGDYCGCDNNTLNSLTEKTCKELVEKGNNNPNKLSLGIQALLDTPLLLTTNIRPNRLIGVEC</sequence>
<organism evidence="1 2">
    <name type="scientific">Tagetes erecta</name>
    <name type="common">African marigold</name>
    <dbReference type="NCBI Taxonomy" id="13708"/>
    <lineage>
        <taxon>Eukaryota</taxon>
        <taxon>Viridiplantae</taxon>
        <taxon>Streptophyta</taxon>
        <taxon>Embryophyta</taxon>
        <taxon>Tracheophyta</taxon>
        <taxon>Spermatophyta</taxon>
        <taxon>Magnoliopsida</taxon>
        <taxon>eudicotyledons</taxon>
        <taxon>Gunneridae</taxon>
        <taxon>Pentapetalae</taxon>
        <taxon>asterids</taxon>
        <taxon>campanulids</taxon>
        <taxon>Asterales</taxon>
        <taxon>Asteraceae</taxon>
        <taxon>Asteroideae</taxon>
        <taxon>Heliantheae alliance</taxon>
        <taxon>Tageteae</taxon>
        <taxon>Tagetes</taxon>
    </lineage>
</organism>
<dbReference type="Proteomes" id="UP001229421">
    <property type="component" value="Unassembled WGS sequence"/>
</dbReference>
<name>A0AAD8KL72_TARER</name>
<comment type="caution">
    <text evidence="1">The sequence shown here is derived from an EMBL/GenBank/DDBJ whole genome shotgun (WGS) entry which is preliminary data.</text>
</comment>
<reference evidence="1" key="1">
    <citation type="journal article" date="2023" name="bioRxiv">
        <title>Improved chromosome-level genome assembly for marigold (Tagetes erecta).</title>
        <authorList>
            <person name="Jiang F."/>
            <person name="Yuan L."/>
            <person name="Wang S."/>
            <person name="Wang H."/>
            <person name="Xu D."/>
            <person name="Wang A."/>
            <person name="Fan W."/>
        </authorList>
    </citation>
    <scope>NUCLEOTIDE SEQUENCE</scope>
    <source>
        <strain evidence="1">WSJ</strain>
        <tissue evidence="1">Leaf</tissue>
    </source>
</reference>
<dbReference type="AlphaFoldDB" id="A0AAD8KL72"/>
<accession>A0AAD8KL72</accession>
<protein>
    <submittedName>
        <fullName evidence="1">Uncharacterized protein</fullName>
    </submittedName>
</protein>
<proteinExistence type="predicted"/>